<dbReference type="InterPro" id="IPR000209">
    <property type="entry name" value="Peptidase_S8/S53_dom"/>
</dbReference>
<dbReference type="OrthoDB" id="4960667at2759"/>
<dbReference type="InterPro" id="IPR023828">
    <property type="entry name" value="Peptidase_S8_Ser-AS"/>
</dbReference>
<dbReference type="HOGENOM" id="CLU_368436_0_0_1"/>
<dbReference type="PROSITE" id="PS51892">
    <property type="entry name" value="SUBTILASE"/>
    <property type="match status" value="1"/>
</dbReference>
<keyword evidence="2" id="KW-0677">Repeat</keyword>
<dbReference type="AlphaFoldDB" id="A0A0A1TI92"/>
<evidence type="ECO:0000256" key="8">
    <source>
        <dbReference type="RuleBase" id="RU003355"/>
    </source>
</evidence>
<dbReference type="InterPro" id="IPR015500">
    <property type="entry name" value="Peptidase_S8_subtilisin-rel"/>
</dbReference>
<feature type="repeat" description="ANK" evidence="6">
    <location>
        <begin position="289"/>
        <end position="321"/>
    </location>
</feature>
<evidence type="ECO:0000256" key="3">
    <source>
        <dbReference type="ARBA" id="ARBA00022801"/>
    </source>
</evidence>
<dbReference type="Pfam" id="PF00082">
    <property type="entry name" value="Peptidase_S8"/>
    <property type="match status" value="1"/>
</dbReference>
<keyword evidence="12" id="KW-1185">Reference proteome</keyword>
<dbReference type="SUPFAM" id="SSF48403">
    <property type="entry name" value="Ankyrin repeat"/>
    <property type="match status" value="1"/>
</dbReference>
<dbReference type="STRING" id="1531966.A0A0A1TI92"/>
<dbReference type="GO" id="GO:0006508">
    <property type="term" value="P:proteolysis"/>
    <property type="evidence" value="ECO:0007669"/>
    <property type="project" value="UniProtKB-KW"/>
</dbReference>
<dbReference type="PANTHER" id="PTHR24198">
    <property type="entry name" value="ANKYRIN REPEAT AND PROTEIN KINASE DOMAIN-CONTAINING PROTEIN"/>
    <property type="match status" value="1"/>
</dbReference>
<dbReference type="InterPro" id="IPR002110">
    <property type="entry name" value="Ankyrin_rpt"/>
</dbReference>
<feature type="repeat" description="ANK" evidence="6">
    <location>
        <begin position="103"/>
        <end position="135"/>
    </location>
</feature>
<feature type="repeat" description="ANK" evidence="6">
    <location>
        <begin position="143"/>
        <end position="175"/>
    </location>
</feature>
<keyword evidence="5 6" id="KW-0040">ANK repeat</keyword>
<feature type="active site" description="Charge relay system" evidence="7">
    <location>
        <position position="549"/>
    </location>
</feature>
<dbReference type="EMBL" id="CDHN01000003">
    <property type="protein sequence ID" value="CEJ90300.1"/>
    <property type="molecule type" value="Genomic_DNA"/>
</dbReference>
<keyword evidence="4 7" id="KW-0720">Serine protease</keyword>
<organism evidence="11 12">
    <name type="scientific">[Torrubiella] hemipterigena</name>
    <dbReference type="NCBI Taxonomy" id="1531966"/>
    <lineage>
        <taxon>Eukaryota</taxon>
        <taxon>Fungi</taxon>
        <taxon>Dikarya</taxon>
        <taxon>Ascomycota</taxon>
        <taxon>Pezizomycotina</taxon>
        <taxon>Sordariomycetes</taxon>
        <taxon>Hypocreomycetidae</taxon>
        <taxon>Hypocreales</taxon>
        <taxon>Clavicipitaceae</taxon>
        <taxon>Clavicipitaceae incertae sedis</taxon>
        <taxon>'Torrubiella' clade</taxon>
    </lineage>
</organism>
<evidence type="ECO:0000256" key="1">
    <source>
        <dbReference type="ARBA" id="ARBA00022670"/>
    </source>
</evidence>
<dbReference type="SMART" id="SM00248">
    <property type="entry name" value="ANK"/>
    <property type="match status" value="8"/>
</dbReference>
<dbReference type="PRINTS" id="PR01415">
    <property type="entry name" value="ANKYRIN"/>
</dbReference>
<feature type="active site" description="Charge relay system" evidence="7">
    <location>
        <position position="716"/>
    </location>
</feature>
<evidence type="ECO:0000259" key="10">
    <source>
        <dbReference type="Pfam" id="PF00082"/>
    </source>
</evidence>
<dbReference type="PRINTS" id="PR00723">
    <property type="entry name" value="SUBTILISIN"/>
</dbReference>
<feature type="repeat" description="ANK" evidence="6">
    <location>
        <begin position="322"/>
        <end position="354"/>
    </location>
</feature>
<dbReference type="PROSITE" id="PS50088">
    <property type="entry name" value="ANK_REPEAT"/>
    <property type="match status" value="5"/>
</dbReference>
<comment type="similarity">
    <text evidence="7 8">Belongs to the peptidase S8 family.</text>
</comment>
<evidence type="ECO:0000256" key="6">
    <source>
        <dbReference type="PROSITE-ProRule" id="PRU00023"/>
    </source>
</evidence>
<protein>
    <recommendedName>
        <fullName evidence="10">Peptidase S8/S53 domain-containing protein</fullName>
    </recommendedName>
</protein>
<dbReference type="Pfam" id="PF12796">
    <property type="entry name" value="Ank_2"/>
    <property type="match status" value="3"/>
</dbReference>
<dbReference type="GO" id="GO:0004252">
    <property type="term" value="F:serine-type endopeptidase activity"/>
    <property type="evidence" value="ECO:0007669"/>
    <property type="project" value="UniProtKB-UniRule"/>
</dbReference>
<sequence>MVEKNIQSTTPSKELTLFADKNHISLGHEDGRGAAMHIAVWEGNLAIVKELLALYRQSCVNAKDKLGKKIGRTPLHNAAQLGRNSIVIALLDNGADIDARTVYKYTALGLAAQNNRVETVKTLLQRNADLNAAVNSNNREYGDGMTAVHLAARLQSPTILLQLLWHGARTNITTVNGDTALHFAAAAGSASCYFFLHVHGTLGPENKEGLSPRDIVSNLKKHDKKTFDDIAVWLALGDKDQFLACVRNKTDNPDLLRAIHTAVEKERIGALVYLLRIDPELVNAKHPKEGHLPLHVAAKMGHSRAVDVLLRHGAKVDARAPRDWTALMLACHHAHANVASILCKAGADTALKNSSGEAAVLLAAKSGISVPELPPLFRYVPSKKVASPKPRNDQDGSKLSTPDKAPRSRTPSPSWPADTDYRAQGELFAMSDAQEVGQSSPEGKNPKHIDKLLTELERTWYNRIQWSPEDDSQRNRYPERSGPVKIAILDSGIDLQHEDFQRPAKRRTKVGIETAKQLPEEAQRARIKAYRNFIGRPGEEDDVTDSVGHGTHIAGTIMAIAPRAHLYIAKTSTKSDQRTAKKDENLEDGVRRKVRRPIEEALKWAIEQNVDIINLSLGFPQESSYELTKALREAHHRGIIVFAAAANHGNRDAIAWPARDPDLAICITSGDEFNNLSRFAPSGNNSLPVFITHGEDVWSQWPTNLGGGFRPMSGTSVSTPIAAGMAAMILAFLNTTSLWSPSEKRQWLSLSKEDHLRSTRGMRQLLEHMCRERAGFRVLSPKLMWEMNRDATSIQALNTIAQPFHQKG</sequence>
<keyword evidence="1 7" id="KW-0645">Protease</keyword>
<feature type="domain" description="Peptidase S8/S53" evidence="10">
    <location>
        <begin position="484"/>
        <end position="752"/>
    </location>
</feature>
<evidence type="ECO:0000313" key="11">
    <source>
        <dbReference type="EMBL" id="CEJ90300.1"/>
    </source>
</evidence>
<gene>
    <name evidence="11" type="ORF">VHEMI06092</name>
</gene>
<evidence type="ECO:0000256" key="5">
    <source>
        <dbReference type="ARBA" id="ARBA00023043"/>
    </source>
</evidence>
<dbReference type="PROSITE" id="PS00136">
    <property type="entry name" value="SUBTILASE_ASP"/>
    <property type="match status" value="1"/>
</dbReference>
<dbReference type="Gene3D" id="1.25.40.20">
    <property type="entry name" value="Ankyrin repeat-containing domain"/>
    <property type="match status" value="2"/>
</dbReference>
<dbReference type="PROSITE" id="PS00138">
    <property type="entry name" value="SUBTILASE_SER"/>
    <property type="match status" value="1"/>
</dbReference>
<keyword evidence="3 7" id="KW-0378">Hydrolase</keyword>
<dbReference type="InterPro" id="IPR023827">
    <property type="entry name" value="Peptidase_S8_Asp-AS"/>
</dbReference>
<evidence type="ECO:0000256" key="9">
    <source>
        <dbReference type="SAM" id="MobiDB-lite"/>
    </source>
</evidence>
<feature type="active site" description="Charge relay system" evidence="7">
    <location>
        <position position="490"/>
    </location>
</feature>
<feature type="repeat" description="ANK" evidence="6">
    <location>
        <begin position="70"/>
        <end position="102"/>
    </location>
</feature>
<evidence type="ECO:0000313" key="12">
    <source>
        <dbReference type="Proteomes" id="UP000039046"/>
    </source>
</evidence>
<feature type="region of interest" description="Disordered" evidence="9">
    <location>
        <begin position="381"/>
        <end position="419"/>
    </location>
</feature>
<dbReference type="InterPro" id="IPR036852">
    <property type="entry name" value="Peptidase_S8/S53_dom_sf"/>
</dbReference>
<proteinExistence type="inferred from homology"/>
<dbReference type="InterPro" id="IPR036770">
    <property type="entry name" value="Ankyrin_rpt-contain_sf"/>
</dbReference>
<accession>A0A0A1TI92</accession>
<dbReference type="PROSITE" id="PS50297">
    <property type="entry name" value="ANK_REP_REGION"/>
    <property type="match status" value="3"/>
</dbReference>
<dbReference type="PANTHER" id="PTHR24198:SF165">
    <property type="entry name" value="ANKYRIN REPEAT-CONTAINING PROTEIN-RELATED"/>
    <property type="match status" value="1"/>
</dbReference>
<evidence type="ECO:0000256" key="4">
    <source>
        <dbReference type="ARBA" id="ARBA00022825"/>
    </source>
</evidence>
<dbReference type="Gene3D" id="3.40.50.200">
    <property type="entry name" value="Peptidase S8/S53 domain"/>
    <property type="match status" value="1"/>
</dbReference>
<reference evidence="11 12" key="1">
    <citation type="journal article" date="2015" name="Genome Announc.">
        <title>Draft Genome Sequence and Gene Annotation of the Entomopathogenic Fungus Verticillium hemipterigenum.</title>
        <authorList>
            <person name="Horn F."/>
            <person name="Habel A."/>
            <person name="Scharf D.H."/>
            <person name="Dworschak J."/>
            <person name="Brakhage A.A."/>
            <person name="Guthke R."/>
            <person name="Hertweck C."/>
            <person name="Linde J."/>
        </authorList>
    </citation>
    <scope>NUCLEOTIDE SEQUENCE [LARGE SCALE GENOMIC DNA]</scope>
</reference>
<evidence type="ECO:0000256" key="2">
    <source>
        <dbReference type="ARBA" id="ARBA00022737"/>
    </source>
</evidence>
<name>A0A0A1TI92_9HYPO</name>
<dbReference type="Proteomes" id="UP000039046">
    <property type="component" value="Unassembled WGS sequence"/>
</dbReference>
<dbReference type="SUPFAM" id="SSF52743">
    <property type="entry name" value="Subtilisin-like"/>
    <property type="match status" value="1"/>
</dbReference>
<evidence type="ECO:0000256" key="7">
    <source>
        <dbReference type="PROSITE-ProRule" id="PRU01240"/>
    </source>
</evidence>